<evidence type="ECO:0000313" key="2">
    <source>
        <dbReference type="EMBL" id="SMP47332.1"/>
    </source>
</evidence>
<keyword evidence="1" id="KW-1133">Transmembrane helix</keyword>
<dbReference type="Proteomes" id="UP001158066">
    <property type="component" value="Unassembled WGS sequence"/>
</dbReference>
<keyword evidence="1" id="KW-0812">Transmembrane</keyword>
<evidence type="ECO:0000256" key="1">
    <source>
        <dbReference type="SAM" id="Phobius"/>
    </source>
</evidence>
<name>A0AA46AI82_9CLOT</name>
<evidence type="ECO:0000313" key="3">
    <source>
        <dbReference type="Proteomes" id="UP001158066"/>
    </source>
</evidence>
<dbReference type="AlphaFoldDB" id="A0AA46AI82"/>
<accession>A0AA46AI82</accession>
<gene>
    <name evidence="2" type="ORF">SAMN06296020_103129</name>
</gene>
<sequence length="132" mass="14708">MNDSAAVSLFLFFAVTTLMIIGAYYTTRWIGNKTSLISKTRHISLLEKTILPGGVNIQAIKVGSKVYIVAGQGKEMVTLDKYSIEEWEVSKQTGDMTIDKSNPVGFPQIIHRLITRTNPDVRQEGPQEGDYD</sequence>
<feature type="transmembrane region" description="Helical" evidence="1">
    <location>
        <begin position="6"/>
        <end position="25"/>
    </location>
</feature>
<keyword evidence="1" id="KW-0472">Membrane</keyword>
<proteinExistence type="predicted"/>
<keyword evidence="3" id="KW-1185">Reference proteome</keyword>
<reference evidence="2" key="1">
    <citation type="submission" date="2017-05" db="EMBL/GenBank/DDBJ databases">
        <authorList>
            <person name="Varghese N."/>
            <person name="Submissions S."/>
        </authorList>
    </citation>
    <scope>NUCLEOTIDE SEQUENCE</scope>
    <source>
        <strain evidence="2">Su22</strain>
    </source>
</reference>
<comment type="caution">
    <text evidence="2">The sequence shown here is derived from an EMBL/GenBank/DDBJ whole genome shotgun (WGS) entry which is preliminary data.</text>
</comment>
<dbReference type="EMBL" id="FXUF01000003">
    <property type="protein sequence ID" value="SMP47332.1"/>
    <property type="molecule type" value="Genomic_DNA"/>
</dbReference>
<organism evidence="2 3">
    <name type="scientific">Anoxynatronum buryatiense</name>
    <dbReference type="NCBI Taxonomy" id="489973"/>
    <lineage>
        <taxon>Bacteria</taxon>
        <taxon>Bacillati</taxon>
        <taxon>Bacillota</taxon>
        <taxon>Clostridia</taxon>
        <taxon>Eubacteriales</taxon>
        <taxon>Clostridiaceae</taxon>
        <taxon>Anoxynatronum</taxon>
    </lineage>
</organism>
<dbReference type="RefSeq" id="WP_283408405.1">
    <property type="nucleotide sequence ID" value="NZ_FXUF01000003.1"/>
</dbReference>
<protein>
    <submittedName>
        <fullName evidence="2">Uncharacterized protein</fullName>
    </submittedName>
</protein>